<evidence type="ECO:0000313" key="2">
    <source>
        <dbReference type="EMBL" id="KAK0492414.1"/>
    </source>
</evidence>
<sequence length="283" mass="30355">MFETSNATLQAAGLIALADLPPVVIQTALIGTASYSDALVTSPGMHHQQAASEINHGEFPITGAMTTGYIFCVENTATVHYLQSISVAGHLGTAHVYLRNDIFKESSLLQSFIAGLPASLLYALYWWALGVLGGFVVSRFTNVVVIKRTDERGWKGQKEPGVHGDLLILLCHDPVASGQWLRDMTAMNNFAVTCATMLIYTSAALSFNASTAGSMLIASLLLSTAALLTICDQVIRTVGAPKKYEQRLALANELIVEMGGRNDWAIGMGLVLPETGEERLINV</sequence>
<accession>A0AA39PYD2</accession>
<keyword evidence="1" id="KW-0812">Transmembrane</keyword>
<feature type="transmembrane region" description="Helical" evidence="1">
    <location>
        <begin position="190"/>
        <end position="209"/>
    </location>
</feature>
<feature type="transmembrane region" description="Helical" evidence="1">
    <location>
        <begin position="124"/>
        <end position="145"/>
    </location>
</feature>
<evidence type="ECO:0000313" key="3">
    <source>
        <dbReference type="Proteomes" id="UP001175228"/>
    </source>
</evidence>
<evidence type="ECO:0000256" key="1">
    <source>
        <dbReference type="SAM" id="Phobius"/>
    </source>
</evidence>
<dbReference type="EMBL" id="JAUEPU010000030">
    <property type="protein sequence ID" value="KAK0492414.1"/>
    <property type="molecule type" value="Genomic_DNA"/>
</dbReference>
<keyword evidence="1" id="KW-1133">Transmembrane helix</keyword>
<proteinExistence type="predicted"/>
<keyword evidence="1" id="KW-0472">Membrane</keyword>
<organism evidence="2 3">
    <name type="scientific">Armillaria luteobubalina</name>
    <dbReference type="NCBI Taxonomy" id="153913"/>
    <lineage>
        <taxon>Eukaryota</taxon>
        <taxon>Fungi</taxon>
        <taxon>Dikarya</taxon>
        <taxon>Basidiomycota</taxon>
        <taxon>Agaricomycotina</taxon>
        <taxon>Agaricomycetes</taxon>
        <taxon>Agaricomycetidae</taxon>
        <taxon>Agaricales</taxon>
        <taxon>Marasmiineae</taxon>
        <taxon>Physalacriaceae</taxon>
        <taxon>Armillaria</taxon>
    </lineage>
</organism>
<protein>
    <submittedName>
        <fullName evidence="2">Uncharacterized protein</fullName>
    </submittedName>
</protein>
<dbReference type="AlphaFoldDB" id="A0AA39PYD2"/>
<dbReference type="Proteomes" id="UP001175228">
    <property type="component" value="Unassembled WGS sequence"/>
</dbReference>
<gene>
    <name evidence="2" type="ORF">EDD18DRAFT_1310973</name>
</gene>
<name>A0AA39PYD2_9AGAR</name>
<comment type="caution">
    <text evidence="2">The sequence shown here is derived from an EMBL/GenBank/DDBJ whole genome shotgun (WGS) entry which is preliminary data.</text>
</comment>
<keyword evidence="3" id="KW-1185">Reference proteome</keyword>
<reference evidence="2" key="1">
    <citation type="submission" date="2023-06" db="EMBL/GenBank/DDBJ databases">
        <authorList>
            <consortium name="Lawrence Berkeley National Laboratory"/>
            <person name="Ahrendt S."/>
            <person name="Sahu N."/>
            <person name="Indic B."/>
            <person name="Wong-Bajracharya J."/>
            <person name="Merenyi Z."/>
            <person name="Ke H.-M."/>
            <person name="Monk M."/>
            <person name="Kocsube S."/>
            <person name="Drula E."/>
            <person name="Lipzen A."/>
            <person name="Balint B."/>
            <person name="Henrissat B."/>
            <person name="Andreopoulos B."/>
            <person name="Martin F.M."/>
            <person name="Harder C.B."/>
            <person name="Rigling D."/>
            <person name="Ford K.L."/>
            <person name="Foster G.D."/>
            <person name="Pangilinan J."/>
            <person name="Papanicolaou A."/>
            <person name="Barry K."/>
            <person name="LaButti K."/>
            <person name="Viragh M."/>
            <person name="Koriabine M."/>
            <person name="Yan M."/>
            <person name="Riley R."/>
            <person name="Champramary S."/>
            <person name="Plett K.L."/>
            <person name="Tsai I.J."/>
            <person name="Slot J."/>
            <person name="Sipos G."/>
            <person name="Plett J."/>
            <person name="Nagy L.G."/>
            <person name="Grigoriev I.V."/>
        </authorList>
    </citation>
    <scope>NUCLEOTIDE SEQUENCE</scope>
    <source>
        <strain evidence="2">HWK02</strain>
    </source>
</reference>